<evidence type="ECO:0000256" key="10">
    <source>
        <dbReference type="ARBA" id="ARBA00038509"/>
    </source>
</evidence>
<comment type="caution">
    <text evidence="18">The sequence shown here is derived from an EMBL/GenBank/DDBJ whole genome shotgun (WGS) entry which is preliminary data.</text>
</comment>
<dbReference type="SUPFAM" id="SSF50891">
    <property type="entry name" value="Cyclophilin-like"/>
    <property type="match status" value="1"/>
</dbReference>
<dbReference type="PRINTS" id="PR00153">
    <property type="entry name" value="CSAPPISMRASE"/>
</dbReference>
<evidence type="ECO:0000256" key="9">
    <source>
        <dbReference type="ARBA" id="ARBA00023242"/>
    </source>
</evidence>
<dbReference type="GO" id="GO:0071013">
    <property type="term" value="C:catalytic step 2 spliceosome"/>
    <property type="evidence" value="ECO:0007669"/>
    <property type="project" value="TreeGrafter"/>
</dbReference>
<dbReference type="InterPro" id="IPR044666">
    <property type="entry name" value="Cyclophilin_A-like"/>
</dbReference>
<feature type="domain" description="PPIase cyclophilin-type" evidence="17">
    <location>
        <begin position="18"/>
        <end position="167"/>
    </location>
</feature>
<proteinExistence type="inferred from homology"/>
<dbReference type="GO" id="GO:0003755">
    <property type="term" value="F:peptidyl-prolyl cis-trans isomerase activity"/>
    <property type="evidence" value="ECO:0007669"/>
    <property type="project" value="UniProtKB-KW"/>
</dbReference>
<keyword evidence="19" id="KW-1185">Reference proteome</keyword>
<dbReference type="PANTHER" id="PTHR45625">
    <property type="entry name" value="PEPTIDYL-PROLYL CIS-TRANS ISOMERASE-RELATED"/>
    <property type="match status" value="1"/>
</dbReference>
<dbReference type="AlphaFoldDB" id="A0A4Q1BMV3"/>
<evidence type="ECO:0000256" key="7">
    <source>
        <dbReference type="ARBA" id="ARBA00023187"/>
    </source>
</evidence>
<evidence type="ECO:0000313" key="19">
    <source>
        <dbReference type="Proteomes" id="UP000289152"/>
    </source>
</evidence>
<dbReference type="InterPro" id="IPR029000">
    <property type="entry name" value="Cyclophilin-like_dom_sf"/>
</dbReference>
<accession>A0A4Q1BMV3</accession>
<evidence type="ECO:0000259" key="17">
    <source>
        <dbReference type="PROSITE" id="PS50072"/>
    </source>
</evidence>
<dbReference type="InterPro" id="IPR002130">
    <property type="entry name" value="Cyclophilin-type_PPIase_dom"/>
</dbReference>
<evidence type="ECO:0000256" key="15">
    <source>
        <dbReference type="ARBA" id="ARBA00083804"/>
    </source>
</evidence>
<dbReference type="STRING" id="5217.A0A4Q1BMV3"/>
<feature type="compositionally biased region" description="Basic and acidic residues" evidence="16">
    <location>
        <begin position="455"/>
        <end position="466"/>
    </location>
</feature>
<evidence type="ECO:0000256" key="5">
    <source>
        <dbReference type="ARBA" id="ARBA00022728"/>
    </source>
</evidence>
<keyword evidence="8 18" id="KW-0413">Isomerase</keyword>
<evidence type="ECO:0000256" key="2">
    <source>
        <dbReference type="ARBA" id="ARBA00004123"/>
    </source>
</evidence>
<evidence type="ECO:0000256" key="11">
    <source>
        <dbReference type="ARBA" id="ARBA00055615"/>
    </source>
</evidence>
<dbReference type="PANTHER" id="PTHR45625:SF6">
    <property type="entry name" value="SPLICEOSOME-ASSOCIATED PROTEIN CWC27 HOMOLOG"/>
    <property type="match status" value="1"/>
</dbReference>
<feature type="compositionally biased region" description="Low complexity" evidence="16">
    <location>
        <begin position="343"/>
        <end position="353"/>
    </location>
</feature>
<dbReference type="Pfam" id="PF00160">
    <property type="entry name" value="Pro_isomerase"/>
    <property type="match status" value="1"/>
</dbReference>
<evidence type="ECO:0000256" key="13">
    <source>
        <dbReference type="ARBA" id="ARBA00071024"/>
    </source>
</evidence>
<keyword evidence="7" id="KW-0508">mRNA splicing</keyword>
<dbReference type="FunFam" id="2.40.100.10:FF:000007">
    <property type="entry name" value="Peptidyl-prolyl cis-trans isomerase CWC27 homolog"/>
    <property type="match status" value="1"/>
</dbReference>
<evidence type="ECO:0000256" key="12">
    <source>
        <dbReference type="ARBA" id="ARBA00067721"/>
    </source>
</evidence>
<sequence>MSNLYVTEPATNGKVVVETTAGDIEIELWGRECPKAVRNFIALSMEGYYDGVIFHRLVPGFIIQTGDPTGTGTGGDSFYGEPFADEIHGRLKFNRRGLVGMANRSQRNTNTSQWFITLDKAEELTGRHTMFGQVMGNTIYNVVDMGQLEIDAEERPLHPPRIKTIRIIENPFPDIVPRITAAERRAQQQARLDAKRDLEQREKRAKAKKNTGLLSFGEAEEIPEEAITVKKKGITRTDLVDPADVPKKPVESYVELPESLKGLANGKKEERKAVDLKAIRAKHEKEKMGDEIARQAEIRRMEDSLRALKKRQGNDSDSDSDSSTRRKRRKGPSYLEQELSKYAAGRGRAAARSANKRGRRDEEEDLLLQLGEFTKRVAAMGEESPREEAPEEPQADKSQEEGEMITGDTEGLETDDDVGWMKHQLKFIVDEKELTRRAEDEYAVIDPRAKARQLAQEHSKEKEGQRRGTRTVADVGRRK</sequence>
<comment type="function">
    <text evidence="11">PPIases accelerate the folding of proteins. It catalyzes the cis-trans isomerization of proline imidic peptide bonds in oligopeptides. Involved in pre-mRNA splicing.</text>
</comment>
<evidence type="ECO:0000256" key="16">
    <source>
        <dbReference type="SAM" id="MobiDB-lite"/>
    </source>
</evidence>
<gene>
    <name evidence="18" type="ORF">M231_03535</name>
</gene>
<dbReference type="FunCoup" id="A0A4Q1BMV3">
    <property type="interactions" value="296"/>
</dbReference>
<reference evidence="18 19" key="1">
    <citation type="submission" date="2016-06" db="EMBL/GenBank/DDBJ databases">
        <title>Evolution of pathogenesis and genome organization in the Tremellales.</title>
        <authorList>
            <person name="Cuomo C."/>
            <person name="Litvintseva A."/>
            <person name="Heitman J."/>
            <person name="Chen Y."/>
            <person name="Sun S."/>
            <person name="Springer D."/>
            <person name="Dromer F."/>
            <person name="Young S."/>
            <person name="Zeng Q."/>
            <person name="Chapman S."/>
            <person name="Gujja S."/>
            <person name="Saif S."/>
            <person name="Birren B."/>
        </authorList>
    </citation>
    <scope>NUCLEOTIDE SEQUENCE [LARGE SCALE GENOMIC DNA]</scope>
    <source>
        <strain evidence="18 19">ATCC 28783</strain>
    </source>
</reference>
<dbReference type="PROSITE" id="PS00170">
    <property type="entry name" value="CSA_PPIASE_1"/>
    <property type="match status" value="1"/>
</dbReference>
<evidence type="ECO:0000256" key="3">
    <source>
        <dbReference type="ARBA" id="ARBA00011524"/>
    </source>
</evidence>
<keyword evidence="5" id="KW-0507">mRNA processing</keyword>
<dbReference type="VEuPathDB" id="FungiDB:TREMEDRAFT_67548"/>
<evidence type="ECO:0000313" key="18">
    <source>
        <dbReference type="EMBL" id="RXK39178.1"/>
    </source>
</evidence>
<keyword evidence="6" id="KW-0697">Rotamase</keyword>
<dbReference type="EMBL" id="SDIL01000035">
    <property type="protein sequence ID" value="RXK39178.1"/>
    <property type="molecule type" value="Genomic_DNA"/>
</dbReference>
<keyword evidence="5" id="KW-0747">Spliceosome</keyword>
<dbReference type="Proteomes" id="UP000289152">
    <property type="component" value="Unassembled WGS sequence"/>
</dbReference>
<comment type="subcellular location">
    <subcellularLocation>
        <location evidence="2">Nucleus</location>
    </subcellularLocation>
</comment>
<name>A0A4Q1BMV3_TREME</name>
<evidence type="ECO:0000256" key="4">
    <source>
        <dbReference type="ARBA" id="ARBA00013194"/>
    </source>
</evidence>
<dbReference type="GO" id="GO:0008380">
    <property type="term" value="P:RNA splicing"/>
    <property type="evidence" value="ECO:0007669"/>
    <property type="project" value="UniProtKB-KW"/>
</dbReference>
<comment type="catalytic activity">
    <reaction evidence="1">
        <text>[protein]-peptidylproline (omega=180) = [protein]-peptidylproline (omega=0)</text>
        <dbReference type="Rhea" id="RHEA:16237"/>
        <dbReference type="Rhea" id="RHEA-COMP:10747"/>
        <dbReference type="Rhea" id="RHEA-COMP:10748"/>
        <dbReference type="ChEBI" id="CHEBI:83833"/>
        <dbReference type="ChEBI" id="CHEBI:83834"/>
        <dbReference type="EC" id="5.2.1.8"/>
    </reaction>
</comment>
<dbReference type="Gene3D" id="2.40.100.10">
    <property type="entry name" value="Cyclophilin-like"/>
    <property type="match status" value="1"/>
</dbReference>
<dbReference type="InterPro" id="IPR020892">
    <property type="entry name" value="Cyclophilin-type_PPIase_CS"/>
</dbReference>
<evidence type="ECO:0000256" key="8">
    <source>
        <dbReference type="ARBA" id="ARBA00023235"/>
    </source>
</evidence>
<feature type="region of interest" description="Disordered" evidence="16">
    <location>
        <begin position="302"/>
        <end position="417"/>
    </location>
</feature>
<organism evidence="18 19">
    <name type="scientific">Tremella mesenterica</name>
    <name type="common">Jelly fungus</name>
    <dbReference type="NCBI Taxonomy" id="5217"/>
    <lineage>
        <taxon>Eukaryota</taxon>
        <taxon>Fungi</taxon>
        <taxon>Dikarya</taxon>
        <taxon>Basidiomycota</taxon>
        <taxon>Agaricomycotina</taxon>
        <taxon>Tremellomycetes</taxon>
        <taxon>Tremellales</taxon>
        <taxon>Tremellaceae</taxon>
        <taxon>Tremella</taxon>
    </lineage>
</organism>
<dbReference type="OrthoDB" id="442970at2759"/>
<protein>
    <recommendedName>
        <fullName evidence="13">Peptidyl-prolyl isomerase CWC27</fullName>
        <ecNumber evidence="4">5.2.1.8</ecNumber>
    </recommendedName>
    <alternativeName>
        <fullName evidence="12">Peptidyl-prolyl isomerase cwc27</fullName>
    </alternativeName>
    <alternativeName>
        <fullName evidence="14 15">Rotamase CWC27</fullName>
    </alternativeName>
</protein>
<dbReference type="EC" id="5.2.1.8" evidence="4"/>
<dbReference type="InParanoid" id="A0A4Q1BMV3"/>
<feature type="compositionally biased region" description="Basic and acidic residues" evidence="16">
    <location>
        <begin position="383"/>
        <end position="400"/>
    </location>
</feature>
<dbReference type="PROSITE" id="PS50072">
    <property type="entry name" value="CSA_PPIASE_2"/>
    <property type="match status" value="1"/>
</dbReference>
<evidence type="ECO:0000256" key="1">
    <source>
        <dbReference type="ARBA" id="ARBA00000971"/>
    </source>
</evidence>
<evidence type="ECO:0000256" key="6">
    <source>
        <dbReference type="ARBA" id="ARBA00023110"/>
    </source>
</evidence>
<dbReference type="GO" id="GO:0006457">
    <property type="term" value="P:protein folding"/>
    <property type="evidence" value="ECO:0007669"/>
    <property type="project" value="InterPro"/>
</dbReference>
<feature type="region of interest" description="Disordered" evidence="16">
    <location>
        <begin position="438"/>
        <end position="479"/>
    </location>
</feature>
<comment type="similarity">
    <text evidence="10">Belongs to the cyclophilin-type PPIase family. CWC27 subfamily.</text>
</comment>
<evidence type="ECO:0000256" key="14">
    <source>
        <dbReference type="ARBA" id="ARBA00082698"/>
    </source>
</evidence>
<comment type="subunit">
    <text evidence="3">Associated with the spliceosome.</text>
</comment>
<keyword evidence="9" id="KW-0539">Nucleus</keyword>